<evidence type="ECO:0000313" key="1">
    <source>
        <dbReference type="EMBL" id="GMF00340.1"/>
    </source>
</evidence>
<comment type="caution">
    <text evidence="1">The sequence shown here is derived from an EMBL/GenBank/DDBJ whole genome shotgun (WGS) entry which is preliminary data.</text>
</comment>
<proteinExistence type="predicted"/>
<reference evidence="1" key="1">
    <citation type="submission" date="2023-04" db="EMBL/GenBank/DDBJ databases">
        <title>Ambrosiozyma monospora NBRC 10751.</title>
        <authorList>
            <person name="Ichikawa N."/>
            <person name="Sato H."/>
            <person name="Tonouchi N."/>
        </authorList>
    </citation>
    <scope>NUCLEOTIDE SEQUENCE</scope>
    <source>
        <strain evidence="1">NBRC 10751</strain>
    </source>
</reference>
<name>A0ACB5U279_AMBMO</name>
<feature type="non-terminal residue" evidence="1">
    <location>
        <position position="349"/>
    </location>
</feature>
<dbReference type="Proteomes" id="UP001165064">
    <property type="component" value="Unassembled WGS sequence"/>
</dbReference>
<dbReference type="EMBL" id="BSXS01011364">
    <property type="protein sequence ID" value="GMF00340.1"/>
    <property type="molecule type" value="Genomic_DNA"/>
</dbReference>
<gene>
    <name evidence="1" type="ORF">Amon02_001097900</name>
</gene>
<sequence>MKKSKHPSVSASTSTSTSKAGSPDHHHSVSGPGSLSRKSSTTFSKPNITGLSTTATSTAASGSDVSGAATPKTAEISMTKSTSNSSTSATSTSTVKKEKKDVVDSYSDEKVQKKRKFSDVVSSELTSNVKPTVHSSPSKVKASKDIKSLSVSKSSFNASVKLEKEKDQEKDKNHSDKARASSNSLDSKAKSKPSTDEPGKSNKHDTTEKKDGEKKHSKSIDLGHKKSRPTASLSAPITTSSSSEKEQRKLLKKKLKEEKKLKEKEHAKDGSVRKSKKVTTVDISHGEKKNDDVAPHHRKLSKPFIAKVDSSGSSTKKSSTEVDVGVKKDKSETKDSGAKVADDVSKVDK</sequence>
<evidence type="ECO:0000313" key="2">
    <source>
        <dbReference type="Proteomes" id="UP001165064"/>
    </source>
</evidence>
<accession>A0ACB5U279</accession>
<protein>
    <submittedName>
        <fullName evidence="1">Unnamed protein product</fullName>
    </submittedName>
</protein>
<keyword evidence="2" id="KW-1185">Reference proteome</keyword>
<organism evidence="1 2">
    <name type="scientific">Ambrosiozyma monospora</name>
    <name type="common">Yeast</name>
    <name type="synonym">Endomycopsis monosporus</name>
    <dbReference type="NCBI Taxonomy" id="43982"/>
    <lineage>
        <taxon>Eukaryota</taxon>
        <taxon>Fungi</taxon>
        <taxon>Dikarya</taxon>
        <taxon>Ascomycota</taxon>
        <taxon>Saccharomycotina</taxon>
        <taxon>Pichiomycetes</taxon>
        <taxon>Pichiales</taxon>
        <taxon>Pichiaceae</taxon>
        <taxon>Ambrosiozyma</taxon>
    </lineage>
</organism>